<accession>A0A0K2V5R2</accession>
<organism evidence="1">
    <name type="scientific">Lepeophtheirus salmonis</name>
    <name type="common">Salmon louse</name>
    <name type="synonym">Caligus salmonis</name>
    <dbReference type="NCBI Taxonomy" id="72036"/>
    <lineage>
        <taxon>Eukaryota</taxon>
        <taxon>Metazoa</taxon>
        <taxon>Ecdysozoa</taxon>
        <taxon>Arthropoda</taxon>
        <taxon>Crustacea</taxon>
        <taxon>Multicrustacea</taxon>
        <taxon>Hexanauplia</taxon>
        <taxon>Copepoda</taxon>
        <taxon>Siphonostomatoida</taxon>
        <taxon>Caligidae</taxon>
        <taxon>Lepeophtheirus</taxon>
    </lineage>
</organism>
<proteinExistence type="predicted"/>
<evidence type="ECO:0000313" key="1">
    <source>
        <dbReference type="EMBL" id="CDW45670.1"/>
    </source>
</evidence>
<protein>
    <submittedName>
        <fullName evidence="1">Uncharacterized protein</fullName>
    </submittedName>
</protein>
<name>A0A0K2V5R2_LEPSM</name>
<reference evidence="1" key="1">
    <citation type="submission" date="2014-05" db="EMBL/GenBank/DDBJ databases">
        <authorList>
            <person name="Chronopoulou M."/>
        </authorList>
    </citation>
    <scope>NUCLEOTIDE SEQUENCE</scope>
    <source>
        <tissue evidence="1">Whole organism</tissue>
    </source>
</reference>
<sequence>MSLFPNLLQFPYLFYSRPQR</sequence>
<dbReference type="EMBL" id="HACA01028309">
    <property type="protein sequence ID" value="CDW45670.1"/>
    <property type="molecule type" value="Transcribed_RNA"/>
</dbReference>
<dbReference type="AlphaFoldDB" id="A0A0K2V5R2"/>